<name>A0ABD2Q4A6_9PLAT</name>
<organism evidence="3 4">
    <name type="scientific">Cichlidogyrus casuarinus</name>
    <dbReference type="NCBI Taxonomy" id="1844966"/>
    <lineage>
        <taxon>Eukaryota</taxon>
        <taxon>Metazoa</taxon>
        <taxon>Spiralia</taxon>
        <taxon>Lophotrochozoa</taxon>
        <taxon>Platyhelminthes</taxon>
        <taxon>Monogenea</taxon>
        <taxon>Monopisthocotylea</taxon>
        <taxon>Dactylogyridea</taxon>
        <taxon>Ancyrocephalidae</taxon>
        <taxon>Cichlidogyrus</taxon>
    </lineage>
</organism>
<sequence length="324" mass="36869">MLHVLLDQQKTTNGSPIMPPKTVVDCVRRLYSQRNPEIRCLLPVVIGLTRTEVLAALPSIVQLQDRLVKEIISRLLRASVECQAIPRADGTIDDCDRKLGPISPEDLVVAIHQLEFVQMQKESADSTEPDAKNKLELKLILRACLHCFAEKKFYTQERLSLAISQLVQLDPVPTLTMRTVMQALALYPRLAGLVITVLARLAHKQVRSSHIWKNSALWDGFVRCCMKTRPQCFQVLFLLPTEQLESVFLKESSLRQHMLRHVENLSNAQRQQIPDSVMELLQHEPEQQQQQKEQTAPDDEVNGHKRHAPSHEDEPEPKISALDS</sequence>
<dbReference type="PANTHER" id="PTHR15245">
    <property type="entry name" value="SYMPLEKIN-RELATED"/>
    <property type="match status" value="1"/>
</dbReference>
<comment type="caution">
    <text evidence="3">The sequence shown here is derived from an EMBL/GenBank/DDBJ whole genome shotgun (WGS) entry which is preliminary data.</text>
</comment>
<dbReference type="Pfam" id="PF12295">
    <property type="entry name" value="Symplekin_C"/>
    <property type="match status" value="1"/>
</dbReference>
<dbReference type="InterPro" id="IPR021850">
    <property type="entry name" value="Symplekin/Pta1"/>
</dbReference>
<dbReference type="EMBL" id="JBJKFK010000997">
    <property type="protein sequence ID" value="KAL3314447.1"/>
    <property type="molecule type" value="Genomic_DNA"/>
</dbReference>
<dbReference type="InterPro" id="IPR022075">
    <property type="entry name" value="Symplekin_C"/>
</dbReference>
<proteinExistence type="predicted"/>
<evidence type="ECO:0000313" key="3">
    <source>
        <dbReference type="EMBL" id="KAL3314447.1"/>
    </source>
</evidence>
<evidence type="ECO:0000259" key="2">
    <source>
        <dbReference type="Pfam" id="PF12295"/>
    </source>
</evidence>
<protein>
    <recommendedName>
        <fullName evidence="2">Symplekin C-terminal domain-containing protein</fullName>
    </recommendedName>
</protein>
<dbReference type="PANTHER" id="PTHR15245:SF20">
    <property type="entry name" value="SYMPLEKIN"/>
    <property type="match status" value="1"/>
</dbReference>
<dbReference type="Proteomes" id="UP001626550">
    <property type="component" value="Unassembled WGS sequence"/>
</dbReference>
<reference evidence="3 4" key="1">
    <citation type="submission" date="2024-11" db="EMBL/GenBank/DDBJ databases">
        <title>Adaptive evolution of stress response genes in parasites aligns with host niche diversity.</title>
        <authorList>
            <person name="Hahn C."/>
            <person name="Resl P."/>
        </authorList>
    </citation>
    <scope>NUCLEOTIDE SEQUENCE [LARGE SCALE GENOMIC DNA]</scope>
    <source>
        <strain evidence="3">EGGRZ-B1_66</strain>
        <tissue evidence="3">Body</tissue>
    </source>
</reference>
<evidence type="ECO:0000313" key="4">
    <source>
        <dbReference type="Proteomes" id="UP001626550"/>
    </source>
</evidence>
<keyword evidence="4" id="KW-1185">Reference proteome</keyword>
<evidence type="ECO:0000256" key="1">
    <source>
        <dbReference type="SAM" id="MobiDB-lite"/>
    </source>
</evidence>
<accession>A0ABD2Q4A6</accession>
<gene>
    <name evidence="3" type="ORF">Ciccas_006935</name>
</gene>
<dbReference type="AlphaFoldDB" id="A0ABD2Q4A6"/>
<feature type="domain" description="Symplekin C-terminal" evidence="2">
    <location>
        <begin position="38"/>
        <end position="249"/>
    </location>
</feature>
<feature type="region of interest" description="Disordered" evidence="1">
    <location>
        <begin position="280"/>
        <end position="324"/>
    </location>
</feature>